<dbReference type="InterPro" id="IPR000644">
    <property type="entry name" value="CBS_dom"/>
</dbReference>
<feature type="transmembrane region" description="Helical" evidence="11">
    <location>
        <begin position="194"/>
        <end position="218"/>
    </location>
</feature>
<keyword evidence="9" id="KW-0407">Ion channel</keyword>
<dbReference type="eggNOG" id="arCOG02569">
    <property type="taxonomic scope" value="Archaea"/>
</dbReference>
<reference evidence="14" key="1">
    <citation type="submission" date="2013-06" db="EMBL/GenBank/DDBJ databases">
        <title>Complete Genome Sequence of Hyperthermophilic Palaeococcus pacificus DY20341T, Isolated from a Deep-Sea Hydrothermal Sediments.</title>
        <authorList>
            <person name="Zeng X."/>
            <person name="Shao Z."/>
        </authorList>
    </citation>
    <scope>NUCLEOTIDE SEQUENCE [LARGE SCALE GENOMIC DNA]</scope>
    <source>
        <strain evidence="14">DY20341</strain>
    </source>
</reference>
<feature type="transmembrane region" description="Helical" evidence="11">
    <location>
        <begin position="336"/>
        <end position="360"/>
    </location>
</feature>
<dbReference type="PANTHER" id="PTHR43427:SF6">
    <property type="entry name" value="CHLORIDE CHANNEL PROTEIN CLC-E"/>
    <property type="match status" value="1"/>
</dbReference>
<dbReference type="InterPro" id="IPR001807">
    <property type="entry name" value="ClC"/>
</dbReference>
<evidence type="ECO:0000256" key="5">
    <source>
        <dbReference type="ARBA" id="ARBA00023065"/>
    </source>
</evidence>
<dbReference type="InterPro" id="IPR050368">
    <property type="entry name" value="ClC-type_chloride_channel"/>
</dbReference>
<dbReference type="Proteomes" id="UP000027981">
    <property type="component" value="Chromosome"/>
</dbReference>
<dbReference type="AlphaFoldDB" id="A0A075LS48"/>
<name>A0A075LS48_9EURY</name>
<evidence type="ECO:0000259" key="12">
    <source>
        <dbReference type="PROSITE" id="PS51371"/>
    </source>
</evidence>
<dbReference type="KEGG" id="ppac:PAP_01665"/>
<sequence length="579" mass="62767">MDKSIRLNMKWETTKYIKKWAVVLSFSAVAGIVGGLGAVLFRELIKYTHSIFFEMVLPIITFEFHGYNLGYIFLPALGSIIVIPIIKKCPELKGNGIPEVIEAVIFKEGIIKKKFAVLKVIATSITIGSGGSVGREGPIGFIGASLASMLTQKFKLSPEMRKLLTTCGLAAGIAGTFNTPLSGAMFALEVIYMGAFSINLVPIVIAAVVGNAVTLLMLKRAFEVSIPLNTGHALVELPFFFAMGLLFGVLAAAYAKFIYLLTDVFEKQARAWNLVLGGLGVGLIGMLFPKYGIFGVGYSGMEMAVSGLLPIGLLISLGLAKMLATSLTISSGHSGGIFAPSLYIGTMFGTAFGLILSVLFPDLGINPSSYALAGMAAFFSGLTQAPITQILMVTELTKSYALLPAVMTSSTVGFLTARFFLKGSSIYTLKLEKKGIHIRTGKPIVLEMISVKEIMNKEPVFVYEDTPLIDVEHLVAETGHDCFPVVDKDFRVLGIIGVKDFLKRSSRIKALPVKRFLNRPFAIACLNETAQSAFEKLVEYDQNLLPIVEDLESKKLVGVVTKRDIYKAYYKGLEGMYIE</sequence>
<dbReference type="Pfam" id="PF00654">
    <property type="entry name" value="Voltage_CLC"/>
    <property type="match status" value="1"/>
</dbReference>
<dbReference type="CDD" id="cd00400">
    <property type="entry name" value="Voltage_gated_ClC"/>
    <property type="match status" value="1"/>
</dbReference>
<dbReference type="SUPFAM" id="SSF54631">
    <property type="entry name" value="CBS-domain pair"/>
    <property type="match status" value="1"/>
</dbReference>
<feature type="domain" description="CBS" evidence="12">
    <location>
        <begin position="455"/>
        <end position="511"/>
    </location>
</feature>
<evidence type="ECO:0000256" key="6">
    <source>
        <dbReference type="ARBA" id="ARBA00023136"/>
    </source>
</evidence>
<keyword evidence="10" id="KW-0129">CBS domain</keyword>
<proteinExistence type="predicted"/>
<dbReference type="Gene3D" id="3.10.580.10">
    <property type="entry name" value="CBS-domain"/>
    <property type="match status" value="1"/>
</dbReference>
<protein>
    <recommendedName>
        <fullName evidence="12">CBS domain-containing protein</fullName>
    </recommendedName>
</protein>
<evidence type="ECO:0000256" key="8">
    <source>
        <dbReference type="ARBA" id="ARBA00023214"/>
    </source>
</evidence>
<dbReference type="STRING" id="1343739.PAP_01665"/>
<dbReference type="HOGENOM" id="CLU_015263_5_1_2"/>
<evidence type="ECO:0000313" key="13">
    <source>
        <dbReference type="EMBL" id="AIF68772.1"/>
    </source>
</evidence>
<gene>
    <name evidence="13" type="ORF">PAP_01665</name>
</gene>
<feature type="transmembrane region" description="Helical" evidence="11">
    <location>
        <begin position="20"/>
        <end position="45"/>
    </location>
</feature>
<dbReference type="PROSITE" id="PS51371">
    <property type="entry name" value="CBS"/>
    <property type="match status" value="2"/>
</dbReference>
<evidence type="ECO:0000256" key="4">
    <source>
        <dbReference type="ARBA" id="ARBA00022989"/>
    </source>
</evidence>
<dbReference type="InterPro" id="IPR014743">
    <property type="entry name" value="Cl-channel_core"/>
</dbReference>
<feature type="domain" description="CBS" evidence="12">
    <location>
        <begin position="517"/>
        <end position="575"/>
    </location>
</feature>
<dbReference type="InterPro" id="IPR046342">
    <property type="entry name" value="CBS_dom_sf"/>
</dbReference>
<dbReference type="Pfam" id="PF00571">
    <property type="entry name" value="CBS"/>
    <property type="match status" value="2"/>
</dbReference>
<accession>A0A075LS48</accession>
<evidence type="ECO:0000256" key="3">
    <source>
        <dbReference type="ARBA" id="ARBA00022692"/>
    </source>
</evidence>
<dbReference type="PRINTS" id="PR00762">
    <property type="entry name" value="CLCHANNEL"/>
</dbReference>
<keyword evidence="8" id="KW-0868">Chloride</keyword>
<keyword evidence="2" id="KW-0813">Transport</keyword>
<feature type="transmembrane region" description="Helical" evidence="11">
    <location>
        <begin position="400"/>
        <end position="421"/>
    </location>
</feature>
<keyword evidence="7" id="KW-0869">Chloride channel</keyword>
<keyword evidence="14" id="KW-1185">Reference proteome</keyword>
<evidence type="ECO:0000256" key="10">
    <source>
        <dbReference type="PROSITE-ProRule" id="PRU00703"/>
    </source>
</evidence>
<feature type="transmembrane region" description="Helical" evidence="11">
    <location>
        <begin position="271"/>
        <end position="291"/>
    </location>
</feature>
<dbReference type="PANTHER" id="PTHR43427">
    <property type="entry name" value="CHLORIDE CHANNEL PROTEIN CLC-E"/>
    <property type="match status" value="1"/>
</dbReference>
<feature type="transmembrane region" description="Helical" evidence="11">
    <location>
        <begin position="65"/>
        <end position="86"/>
    </location>
</feature>
<evidence type="ECO:0000256" key="2">
    <source>
        <dbReference type="ARBA" id="ARBA00022448"/>
    </source>
</evidence>
<dbReference type="GO" id="GO:0034707">
    <property type="term" value="C:chloride channel complex"/>
    <property type="evidence" value="ECO:0007669"/>
    <property type="project" value="UniProtKB-KW"/>
</dbReference>
<keyword evidence="6 11" id="KW-0472">Membrane</keyword>
<evidence type="ECO:0000256" key="7">
    <source>
        <dbReference type="ARBA" id="ARBA00023173"/>
    </source>
</evidence>
<keyword evidence="5" id="KW-0406">Ion transport</keyword>
<evidence type="ECO:0000313" key="14">
    <source>
        <dbReference type="Proteomes" id="UP000027981"/>
    </source>
</evidence>
<organism evidence="13 14">
    <name type="scientific">Palaeococcus pacificus DY20341</name>
    <dbReference type="NCBI Taxonomy" id="1343739"/>
    <lineage>
        <taxon>Archaea</taxon>
        <taxon>Methanobacteriati</taxon>
        <taxon>Methanobacteriota</taxon>
        <taxon>Thermococci</taxon>
        <taxon>Thermococcales</taxon>
        <taxon>Thermococcaceae</taxon>
        <taxon>Palaeococcus</taxon>
    </lineage>
</organism>
<evidence type="ECO:0000256" key="11">
    <source>
        <dbReference type="SAM" id="Phobius"/>
    </source>
</evidence>
<keyword evidence="4 11" id="KW-1133">Transmembrane helix</keyword>
<dbReference type="Gene3D" id="1.10.3080.10">
    <property type="entry name" value="Clc chloride channel"/>
    <property type="match status" value="1"/>
</dbReference>
<reference evidence="13 14" key="2">
    <citation type="journal article" date="2015" name="Genome Announc.">
        <title>Complete Genome Sequence of Hyperthermophilic Piezophilic Archaeon Palaeococcus pacificus DY20341T, Isolated from Deep-Sea Hydrothermal Sediments.</title>
        <authorList>
            <person name="Zeng X."/>
            <person name="Jebbar M."/>
            <person name="Shao Z."/>
        </authorList>
    </citation>
    <scope>NUCLEOTIDE SEQUENCE [LARGE SCALE GENOMIC DNA]</scope>
    <source>
        <strain evidence="13 14">DY20341</strain>
    </source>
</reference>
<dbReference type="SUPFAM" id="SSF81340">
    <property type="entry name" value="Clc chloride channel"/>
    <property type="match status" value="1"/>
</dbReference>
<dbReference type="SMART" id="SM00116">
    <property type="entry name" value="CBS"/>
    <property type="match status" value="2"/>
</dbReference>
<evidence type="ECO:0000256" key="1">
    <source>
        <dbReference type="ARBA" id="ARBA00004141"/>
    </source>
</evidence>
<comment type="subcellular location">
    <subcellularLocation>
        <location evidence="1">Membrane</location>
        <topology evidence="1">Multi-pass membrane protein</topology>
    </subcellularLocation>
</comment>
<dbReference type="EMBL" id="CP006019">
    <property type="protein sequence ID" value="AIF68772.1"/>
    <property type="molecule type" value="Genomic_DNA"/>
</dbReference>
<feature type="transmembrane region" description="Helical" evidence="11">
    <location>
        <begin position="303"/>
        <end position="324"/>
    </location>
</feature>
<evidence type="ECO:0000256" key="9">
    <source>
        <dbReference type="ARBA" id="ARBA00023303"/>
    </source>
</evidence>
<feature type="transmembrane region" description="Helical" evidence="11">
    <location>
        <begin position="372"/>
        <end position="394"/>
    </location>
</feature>
<dbReference type="CDD" id="cd02205">
    <property type="entry name" value="CBS_pair_SF"/>
    <property type="match status" value="1"/>
</dbReference>
<dbReference type="GO" id="GO:0005254">
    <property type="term" value="F:chloride channel activity"/>
    <property type="evidence" value="ECO:0007669"/>
    <property type="project" value="UniProtKB-KW"/>
</dbReference>
<keyword evidence="3 11" id="KW-0812">Transmembrane</keyword>
<feature type="transmembrane region" description="Helical" evidence="11">
    <location>
        <begin position="239"/>
        <end position="259"/>
    </location>
</feature>